<dbReference type="OrthoDB" id="338650at2759"/>
<dbReference type="Pfam" id="PF03770">
    <property type="entry name" value="IPK"/>
    <property type="match status" value="1"/>
</dbReference>
<dbReference type="AlphaFoldDB" id="A0A6A6VZV3"/>
<accession>A0A6A6VZV3</accession>
<gene>
    <name evidence="5" type="ORF">EJ05DRAFT_488155</name>
</gene>
<evidence type="ECO:0000256" key="2">
    <source>
        <dbReference type="ARBA" id="ARBA00022679"/>
    </source>
</evidence>
<dbReference type="EC" id="2.7.-.-" evidence="4"/>
<comment type="similarity">
    <text evidence="1 4">Belongs to the inositol phosphokinase (IPK) family.</text>
</comment>
<dbReference type="Gene3D" id="3.30.470.160">
    <property type="entry name" value="Inositol polyphosphate kinase"/>
    <property type="match status" value="1"/>
</dbReference>
<dbReference type="RefSeq" id="XP_033597827.1">
    <property type="nucleotide sequence ID" value="XM_033745679.1"/>
</dbReference>
<dbReference type="PANTHER" id="PTHR12400:SF103">
    <property type="entry name" value="INOSITOL POLYPHOSPHATE MULTIKINASE"/>
    <property type="match status" value="1"/>
</dbReference>
<dbReference type="SUPFAM" id="SSF56104">
    <property type="entry name" value="SAICAR synthase-like"/>
    <property type="match status" value="1"/>
</dbReference>
<dbReference type="GO" id="GO:0005634">
    <property type="term" value="C:nucleus"/>
    <property type="evidence" value="ECO:0007669"/>
    <property type="project" value="TreeGrafter"/>
</dbReference>
<evidence type="ECO:0000313" key="6">
    <source>
        <dbReference type="Proteomes" id="UP000799437"/>
    </source>
</evidence>
<sequence length="363" mass="39515">MPKTPSHKLDPSILTLFGNAAAGHEGVLSDPSGELIIKPCTPAEVAFYEAVRASRPELLPFLPTFYGTLALNGPAEAVPETTGGLDTTPTVMPVEDGTAASLSANDVGPMHGKKLSTDVSIVLENTTAGFKKPNVLDIKLGRQLYEDDARPEKKARLDKVAGETTTGSLGFRVAGMRVWQGTEEAAMGPNDEGLMEVDSATNYKVYNKLYGRQFSAENVTRAFEEYLLVPSAGMDSARALAVTKQLRKDVEDIIKIFETQESRMFSASILFVYEGDPEAYDQAARAISEIMEKRLLADETGEDEDEDEEDDELEIPKLVSTKLIDFAHASFKPGSGPDENSLFGMRNTVKVLGDLERQFEVPV</sequence>
<dbReference type="GO" id="GO:0032958">
    <property type="term" value="P:inositol phosphate biosynthetic process"/>
    <property type="evidence" value="ECO:0007669"/>
    <property type="project" value="InterPro"/>
</dbReference>
<evidence type="ECO:0000256" key="3">
    <source>
        <dbReference type="ARBA" id="ARBA00022777"/>
    </source>
</evidence>
<evidence type="ECO:0000313" key="5">
    <source>
        <dbReference type="EMBL" id="KAF2755376.1"/>
    </source>
</evidence>
<dbReference type="GO" id="GO:0000824">
    <property type="term" value="F:inositol-1,4,5,6-tetrakisphosphate 3-kinase activity"/>
    <property type="evidence" value="ECO:0007669"/>
    <property type="project" value="TreeGrafter"/>
</dbReference>
<proteinExistence type="inferred from homology"/>
<dbReference type="PANTHER" id="PTHR12400">
    <property type="entry name" value="INOSITOL POLYPHOSPHATE KINASE"/>
    <property type="match status" value="1"/>
</dbReference>
<dbReference type="GO" id="GO:0005737">
    <property type="term" value="C:cytoplasm"/>
    <property type="evidence" value="ECO:0007669"/>
    <property type="project" value="TreeGrafter"/>
</dbReference>
<dbReference type="GeneID" id="54486733"/>
<evidence type="ECO:0000256" key="1">
    <source>
        <dbReference type="ARBA" id="ARBA00007374"/>
    </source>
</evidence>
<dbReference type="GO" id="GO:0008440">
    <property type="term" value="F:inositol-1,4,5-trisphosphate 3-kinase activity"/>
    <property type="evidence" value="ECO:0007669"/>
    <property type="project" value="TreeGrafter"/>
</dbReference>
<keyword evidence="2 4" id="KW-0808">Transferase</keyword>
<dbReference type="InterPro" id="IPR038286">
    <property type="entry name" value="IPK_sf"/>
</dbReference>
<keyword evidence="3 4" id="KW-0418">Kinase</keyword>
<name>A0A6A6VZV3_9PEZI</name>
<evidence type="ECO:0000256" key="4">
    <source>
        <dbReference type="RuleBase" id="RU363090"/>
    </source>
</evidence>
<dbReference type="GO" id="GO:0046854">
    <property type="term" value="P:phosphatidylinositol phosphate biosynthetic process"/>
    <property type="evidence" value="ECO:0007669"/>
    <property type="project" value="TreeGrafter"/>
</dbReference>
<organism evidence="5 6">
    <name type="scientific">Pseudovirgaria hyperparasitica</name>
    <dbReference type="NCBI Taxonomy" id="470096"/>
    <lineage>
        <taxon>Eukaryota</taxon>
        <taxon>Fungi</taxon>
        <taxon>Dikarya</taxon>
        <taxon>Ascomycota</taxon>
        <taxon>Pezizomycotina</taxon>
        <taxon>Dothideomycetes</taxon>
        <taxon>Dothideomycetes incertae sedis</taxon>
        <taxon>Acrospermales</taxon>
        <taxon>Acrospermaceae</taxon>
        <taxon>Pseudovirgaria</taxon>
    </lineage>
</organism>
<dbReference type="Proteomes" id="UP000799437">
    <property type="component" value="Unassembled WGS sequence"/>
</dbReference>
<keyword evidence="6" id="KW-1185">Reference proteome</keyword>
<dbReference type="EMBL" id="ML996577">
    <property type="protein sequence ID" value="KAF2755376.1"/>
    <property type="molecule type" value="Genomic_DNA"/>
</dbReference>
<protein>
    <recommendedName>
        <fullName evidence="4">Kinase</fullName>
        <ecNumber evidence="4">2.7.-.-</ecNumber>
    </recommendedName>
</protein>
<reference evidence="5" key="1">
    <citation type="journal article" date="2020" name="Stud. Mycol.">
        <title>101 Dothideomycetes genomes: a test case for predicting lifestyles and emergence of pathogens.</title>
        <authorList>
            <person name="Haridas S."/>
            <person name="Albert R."/>
            <person name="Binder M."/>
            <person name="Bloem J."/>
            <person name="Labutti K."/>
            <person name="Salamov A."/>
            <person name="Andreopoulos B."/>
            <person name="Baker S."/>
            <person name="Barry K."/>
            <person name="Bills G."/>
            <person name="Bluhm B."/>
            <person name="Cannon C."/>
            <person name="Castanera R."/>
            <person name="Culley D."/>
            <person name="Daum C."/>
            <person name="Ezra D."/>
            <person name="Gonzalez J."/>
            <person name="Henrissat B."/>
            <person name="Kuo A."/>
            <person name="Liang C."/>
            <person name="Lipzen A."/>
            <person name="Lutzoni F."/>
            <person name="Magnuson J."/>
            <person name="Mondo S."/>
            <person name="Nolan M."/>
            <person name="Ohm R."/>
            <person name="Pangilinan J."/>
            <person name="Park H.-J."/>
            <person name="Ramirez L."/>
            <person name="Alfaro M."/>
            <person name="Sun H."/>
            <person name="Tritt A."/>
            <person name="Yoshinaga Y."/>
            <person name="Zwiers L.-H."/>
            <person name="Turgeon B."/>
            <person name="Goodwin S."/>
            <person name="Spatafora J."/>
            <person name="Crous P."/>
            <person name="Grigoriev I."/>
        </authorList>
    </citation>
    <scope>NUCLEOTIDE SEQUENCE</scope>
    <source>
        <strain evidence="5">CBS 121739</strain>
    </source>
</reference>
<dbReference type="InterPro" id="IPR005522">
    <property type="entry name" value="IPK"/>
</dbReference>